<evidence type="ECO:0000313" key="2">
    <source>
        <dbReference type="Proteomes" id="UP001143910"/>
    </source>
</evidence>
<accession>A0ACC1NP60</accession>
<evidence type="ECO:0000313" key="1">
    <source>
        <dbReference type="EMBL" id="KAJ2980376.1"/>
    </source>
</evidence>
<name>A0ACC1NP60_9HYPO</name>
<gene>
    <name evidence="1" type="ORF">NQ176_g2679</name>
</gene>
<dbReference type="EMBL" id="JANJQO010000203">
    <property type="protein sequence ID" value="KAJ2980376.1"/>
    <property type="molecule type" value="Genomic_DNA"/>
</dbReference>
<sequence length="394" mass="45199">MIKPQDRLWAGSGNLLFGGPYTWYITDFDQRRNFSVTYDPPTEVTNVEETEEICLEKLRQHIDELGADVLGIRFADSHGPITISSSKEDDVTFYTNCDPLSALQLPFAVRTIMFGNLTELDRFGPQVDLVTYQADPSVGDGGQKKVAFKYWFVPNGKFRKWYELQCWSRLPRDHPHIVPFDAVVLDHVRGGVVGFTSLYIPGGTLDSDTSRVFRLEWLKQLLSVVDDLNYRYGIMHQDIARNLLIDENGNLCIFDYNFSVMIAKHYTPERDDVKGVDAEAVLRLEWVKHLDVKLKHDVQEYRTILETWVGERRGRAFTPLDTWLEWGLMPDPPPAPVPLMAPDGTVTSREMQSTPSLMRADLIRLGEPYLDWERSASYKLGRQAHWDAIRINGN</sequence>
<proteinExistence type="predicted"/>
<reference evidence="1" key="1">
    <citation type="submission" date="2022-08" db="EMBL/GenBank/DDBJ databases">
        <title>Genome Sequence of Lecanicillium fungicola.</title>
        <authorList>
            <person name="Buettner E."/>
        </authorList>
    </citation>
    <scope>NUCLEOTIDE SEQUENCE</scope>
    <source>
        <strain evidence="1">Babe33</strain>
    </source>
</reference>
<dbReference type="Proteomes" id="UP001143910">
    <property type="component" value="Unassembled WGS sequence"/>
</dbReference>
<comment type="caution">
    <text evidence="1">The sequence shown here is derived from an EMBL/GenBank/DDBJ whole genome shotgun (WGS) entry which is preliminary data.</text>
</comment>
<organism evidence="1 2">
    <name type="scientific">Zarea fungicola</name>
    <dbReference type="NCBI Taxonomy" id="93591"/>
    <lineage>
        <taxon>Eukaryota</taxon>
        <taxon>Fungi</taxon>
        <taxon>Dikarya</taxon>
        <taxon>Ascomycota</taxon>
        <taxon>Pezizomycotina</taxon>
        <taxon>Sordariomycetes</taxon>
        <taxon>Hypocreomycetidae</taxon>
        <taxon>Hypocreales</taxon>
        <taxon>Cordycipitaceae</taxon>
        <taxon>Zarea</taxon>
    </lineage>
</organism>
<protein>
    <submittedName>
        <fullName evidence="1">Uncharacterized protein</fullName>
    </submittedName>
</protein>
<keyword evidence="2" id="KW-1185">Reference proteome</keyword>